<dbReference type="CDD" id="cd09917">
    <property type="entry name" value="F-box_SF"/>
    <property type="match status" value="1"/>
</dbReference>
<keyword evidence="3" id="KW-1185">Reference proteome</keyword>
<protein>
    <recommendedName>
        <fullName evidence="1">F-box domain-containing protein</fullName>
    </recommendedName>
</protein>
<dbReference type="AlphaFoldDB" id="S8D174"/>
<proteinExistence type="predicted"/>
<gene>
    <name evidence="2" type="ORF">M569_01603</name>
</gene>
<sequence length="100" mass="11173">LEDLPQEILIRIICGVEHDDLKHLLLVSKSMKEATLIAKQSHFAFSTPRKTLSFPKADEFYSTDNDDIEAAPNAPKQSRLPRNRLTPKKLSAISVALFAA</sequence>
<organism evidence="2 3">
    <name type="scientific">Genlisea aurea</name>
    <dbReference type="NCBI Taxonomy" id="192259"/>
    <lineage>
        <taxon>Eukaryota</taxon>
        <taxon>Viridiplantae</taxon>
        <taxon>Streptophyta</taxon>
        <taxon>Embryophyta</taxon>
        <taxon>Tracheophyta</taxon>
        <taxon>Spermatophyta</taxon>
        <taxon>Magnoliopsida</taxon>
        <taxon>eudicotyledons</taxon>
        <taxon>Gunneridae</taxon>
        <taxon>Pentapetalae</taxon>
        <taxon>asterids</taxon>
        <taxon>lamiids</taxon>
        <taxon>Lamiales</taxon>
        <taxon>Lentibulariaceae</taxon>
        <taxon>Genlisea</taxon>
    </lineage>
</organism>
<accession>S8D174</accession>
<dbReference type="InterPro" id="IPR045286">
    <property type="entry name" value="FBS1-like"/>
</dbReference>
<feature type="non-terminal residue" evidence="2">
    <location>
        <position position="1"/>
    </location>
</feature>
<feature type="non-terminal residue" evidence="2">
    <location>
        <position position="100"/>
    </location>
</feature>
<dbReference type="PROSITE" id="PS50181">
    <property type="entry name" value="FBOX"/>
    <property type="match status" value="1"/>
</dbReference>
<evidence type="ECO:0000313" key="2">
    <source>
        <dbReference type="EMBL" id="EPS73155.1"/>
    </source>
</evidence>
<dbReference type="Pfam" id="PF00646">
    <property type="entry name" value="F-box"/>
    <property type="match status" value="1"/>
</dbReference>
<dbReference type="Proteomes" id="UP000015453">
    <property type="component" value="Unassembled WGS sequence"/>
</dbReference>
<dbReference type="InterPro" id="IPR001810">
    <property type="entry name" value="F-box_dom"/>
</dbReference>
<feature type="domain" description="F-box" evidence="1">
    <location>
        <begin position="1"/>
        <end position="46"/>
    </location>
</feature>
<evidence type="ECO:0000259" key="1">
    <source>
        <dbReference type="PROSITE" id="PS50181"/>
    </source>
</evidence>
<dbReference type="PANTHER" id="PTHR34049:SF1">
    <property type="entry name" value="F-BOX PROTEIN SKIP27"/>
    <property type="match status" value="1"/>
</dbReference>
<evidence type="ECO:0000313" key="3">
    <source>
        <dbReference type="Proteomes" id="UP000015453"/>
    </source>
</evidence>
<dbReference type="OrthoDB" id="786450at2759"/>
<reference evidence="2 3" key="1">
    <citation type="journal article" date="2013" name="BMC Genomics">
        <title>The miniature genome of a carnivorous plant Genlisea aurea contains a low number of genes and short non-coding sequences.</title>
        <authorList>
            <person name="Leushkin E.V."/>
            <person name="Sutormin R.A."/>
            <person name="Nabieva E.R."/>
            <person name="Penin A.A."/>
            <person name="Kondrashov A.S."/>
            <person name="Logacheva M.D."/>
        </authorList>
    </citation>
    <scope>NUCLEOTIDE SEQUENCE [LARGE SCALE GENOMIC DNA]</scope>
</reference>
<comment type="caution">
    <text evidence="2">The sequence shown here is derived from an EMBL/GenBank/DDBJ whole genome shotgun (WGS) entry which is preliminary data.</text>
</comment>
<dbReference type="EMBL" id="AUSU01000542">
    <property type="protein sequence ID" value="EPS73155.1"/>
    <property type="molecule type" value="Genomic_DNA"/>
</dbReference>
<name>S8D174_9LAMI</name>
<dbReference type="PANTHER" id="PTHR34049">
    <property type="entry name" value="F-BOX PROTEIN SKIP27"/>
    <property type="match status" value="1"/>
</dbReference>